<dbReference type="PROSITE" id="PS00108">
    <property type="entry name" value="PROTEIN_KINASE_ST"/>
    <property type="match status" value="1"/>
</dbReference>
<dbReference type="PROSITE" id="PS00107">
    <property type="entry name" value="PROTEIN_KINASE_ATP"/>
    <property type="match status" value="1"/>
</dbReference>
<proteinExistence type="predicted"/>
<evidence type="ECO:0000259" key="13">
    <source>
        <dbReference type="PROSITE" id="PS50011"/>
    </source>
</evidence>
<evidence type="ECO:0000256" key="11">
    <source>
        <dbReference type="SAM" id="MobiDB-lite"/>
    </source>
</evidence>
<reference evidence="15" key="1">
    <citation type="submission" date="2022-02" db="EMBL/GenBank/DDBJ databases">
        <authorList>
            <person name="Lee M."/>
            <person name="Kim S.-J."/>
            <person name="Jung M.-Y."/>
        </authorList>
    </citation>
    <scope>NUCLEOTIDE SEQUENCE</scope>
    <source>
        <strain evidence="15">JHP9</strain>
    </source>
</reference>
<keyword evidence="4" id="KW-0677">Repeat</keyword>
<keyword evidence="3" id="KW-0808">Transferase</keyword>
<comment type="catalytic activity">
    <reaction evidence="9">
        <text>L-seryl-[protein] + ATP = O-phospho-L-seryl-[protein] + ADP + H(+)</text>
        <dbReference type="Rhea" id="RHEA:17989"/>
        <dbReference type="Rhea" id="RHEA-COMP:9863"/>
        <dbReference type="Rhea" id="RHEA-COMP:11604"/>
        <dbReference type="ChEBI" id="CHEBI:15378"/>
        <dbReference type="ChEBI" id="CHEBI:29999"/>
        <dbReference type="ChEBI" id="CHEBI:30616"/>
        <dbReference type="ChEBI" id="CHEBI:83421"/>
        <dbReference type="ChEBI" id="CHEBI:456216"/>
        <dbReference type="EC" id="2.7.11.1"/>
    </reaction>
</comment>
<keyword evidence="12" id="KW-1133">Transmembrane helix</keyword>
<evidence type="ECO:0000256" key="5">
    <source>
        <dbReference type="ARBA" id="ARBA00022741"/>
    </source>
</evidence>
<evidence type="ECO:0000256" key="12">
    <source>
        <dbReference type="SAM" id="Phobius"/>
    </source>
</evidence>
<dbReference type="Gene3D" id="3.30.10.20">
    <property type="match status" value="4"/>
</dbReference>
<feature type="domain" description="PASTA" evidence="14">
    <location>
        <begin position="587"/>
        <end position="653"/>
    </location>
</feature>
<accession>A0ABT0QXS8</accession>
<evidence type="ECO:0000256" key="1">
    <source>
        <dbReference type="ARBA" id="ARBA00012513"/>
    </source>
</evidence>
<dbReference type="NCBIfam" id="NF033483">
    <property type="entry name" value="PknB_PASTA_kin"/>
    <property type="match status" value="1"/>
</dbReference>
<feature type="region of interest" description="Disordered" evidence="11">
    <location>
        <begin position="652"/>
        <end position="692"/>
    </location>
</feature>
<evidence type="ECO:0000256" key="7">
    <source>
        <dbReference type="ARBA" id="ARBA00022840"/>
    </source>
</evidence>
<dbReference type="SUPFAM" id="SSF56112">
    <property type="entry name" value="Protein kinase-like (PK-like)"/>
    <property type="match status" value="1"/>
</dbReference>
<evidence type="ECO:0000256" key="9">
    <source>
        <dbReference type="ARBA" id="ARBA00048679"/>
    </source>
</evidence>
<evidence type="ECO:0000256" key="10">
    <source>
        <dbReference type="PROSITE-ProRule" id="PRU10141"/>
    </source>
</evidence>
<keyword evidence="16" id="KW-1185">Reference proteome</keyword>
<evidence type="ECO:0000313" key="15">
    <source>
        <dbReference type="EMBL" id="MCL6422487.1"/>
    </source>
</evidence>
<dbReference type="CDD" id="cd06577">
    <property type="entry name" value="PASTA_pknB"/>
    <property type="match status" value="4"/>
</dbReference>
<dbReference type="EC" id="2.7.11.1" evidence="1"/>
<keyword evidence="2" id="KW-0723">Serine/threonine-protein kinase</keyword>
<dbReference type="EMBL" id="JAKNCJ010000001">
    <property type="protein sequence ID" value="MCL6422487.1"/>
    <property type="molecule type" value="Genomic_DNA"/>
</dbReference>
<dbReference type="Gene3D" id="3.30.200.20">
    <property type="entry name" value="Phosphorylase Kinase, domain 1"/>
    <property type="match status" value="1"/>
</dbReference>
<evidence type="ECO:0000256" key="3">
    <source>
        <dbReference type="ARBA" id="ARBA00022679"/>
    </source>
</evidence>
<evidence type="ECO:0000313" key="16">
    <source>
        <dbReference type="Proteomes" id="UP001203761"/>
    </source>
</evidence>
<dbReference type="PANTHER" id="PTHR43289">
    <property type="entry name" value="MITOGEN-ACTIVATED PROTEIN KINASE KINASE KINASE 20-RELATED"/>
    <property type="match status" value="1"/>
</dbReference>
<dbReference type="Proteomes" id="UP001203761">
    <property type="component" value="Unassembled WGS sequence"/>
</dbReference>
<comment type="caution">
    <text evidence="15">The sequence shown here is derived from an EMBL/GenBank/DDBJ whole genome shotgun (WGS) entry which is preliminary data.</text>
</comment>
<dbReference type="RefSeq" id="WP_249736584.1">
    <property type="nucleotide sequence ID" value="NZ_JAKNCJ010000001.1"/>
</dbReference>
<evidence type="ECO:0000256" key="6">
    <source>
        <dbReference type="ARBA" id="ARBA00022777"/>
    </source>
</evidence>
<sequence length="692" mass="71250">MNEEKLVLAGRYAVGKALGHGGMADVYLAEDRRLHRTVAVKILRTELARDTNFQERFRREAQSAAGLNHPSIVAVYDTGEETSRDFTGNELTIPYIVMEYVHGRTLREFIDPEAGMPVQRASQIMAALLSALEYSHQAGIVHRDIKPGNIMITDDGDVKVMDFGIARALSDATGMTQTQAVMGTAQYLSPEQARGQLVDARSDIYSAACVYYEMLTGRPPFTGDSPVSIAYQHVRETPVAPSTFNARINEDLDAVILTGLAKDREARYASAAAFARDIAAVMSGRSPELGEGDPQPRDDAEATTVLGAVDADRTEFLPATAAAAGAASAGRHAARPTGTLGTAPAAPVVPAPAEEEEPKKPVWLYILLGIAALAVLGAALFFLWPRDSAPATVAVPDVVNMTQEQARTTLEGEGLTPQFTPAPSTDVEADHVISTDPGAGSQVAQGSTVAVSVSSGPADSQIPDLTGMQRSAAEAALAEHGLTLAVGETVDSKEAAGTVISQNPAPGGTGKAGDTITVTLASGSNEIPDLSGLSREEAQKALDDAGFKATFREQEDPAATAGTVIGQDPAGGSGKVGGSVTVTLAKSPGQVALDNVVGMTEAEANATLTGAGFGANPTREASDTVAAGRVIRTDPEGGSLVDPKITVTIVVSSGPATPTPASTTPAPSTTAPAPTTTPAPSDPAGGDGDDQG</sequence>
<evidence type="ECO:0000256" key="4">
    <source>
        <dbReference type="ARBA" id="ARBA00022737"/>
    </source>
</evidence>
<gene>
    <name evidence="15" type="primary">pknB</name>
    <name evidence="15" type="ORF">Bequi_03650</name>
</gene>
<dbReference type="SMART" id="SM00220">
    <property type="entry name" value="S_TKc"/>
    <property type="match status" value="1"/>
</dbReference>
<dbReference type="InterPro" id="IPR000719">
    <property type="entry name" value="Prot_kinase_dom"/>
</dbReference>
<keyword evidence="6 15" id="KW-0418">Kinase</keyword>
<feature type="binding site" evidence="10">
    <location>
        <position position="41"/>
    </location>
    <ligand>
        <name>ATP</name>
        <dbReference type="ChEBI" id="CHEBI:30616"/>
    </ligand>
</feature>
<dbReference type="InterPro" id="IPR005543">
    <property type="entry name" value="PASTA_dom"/>
</dbReference>
<dbReference type="InterPro" id="IPR008271">
    <property type="entry name" value="Ser/Thr_kinase_AS"/>
</dbReference>
<keyword evidence="12" id="KW-0812">Transmembrane</keyword>
<evidence type="ECO:0000256" key="2">
    <source>
        <dbReference type="ARBA" id="ARBA00022527"/>
    </source>
</evidence>
<feature type="domain" description="PASTA" evidence="14">
    <location>
        <begin position="389"/>
        <end position="455"/>
    </location>
</feature>
<comment type="catalytic activity">
    <reaction evidence="8">
        <text>L-threonyl-[protein] + ATP = O-phospho-L-threonyl-[protein] + ADP + H(+)</text>
        <dbReference type="Rhea" id="RHEA:46608"/>
        <dbReference type="Rhea" id="RHEA-COMP:11060"/>
        <dbReference type="Rhea" id="RHEA-COMP:11605"/>
        <dbReference type="ChEBI" id="CHEBI:15378"/>
        <dbReference type="ChEBI" id="CHEBI:30013"/>
        <dbReference type="ChEBI" id="CHEBI:30616"/>
        <dbReference type="ChEBI" id="CHEBI:61977"/>
        <dbReference type="ChEBI" id="CHEBI:456216"/>
        <dbReference type="EC" id="2.7.11.1"/>
    </reaction>
</comment>
<dbReference type="InterPro" id="IPR011009">
    <property type="entry name" value="Kinase-like_dom_sf"/>
</dbReference>
<feature type="domain" description="PASTA" evidence="14">
    <location>
        <begin position="456"/>
        <end position="522"/>
    </location>
</feature>
<organism evidence="15 16">
    <name type="scientific">Brachybacterium equifaecis</name>
    <dbReference type="NCBI Taxonomy" id="2910770"/>
    <lineage>
        <taxon>Bacteria</taxon>
        <taxon>Bacillati</taxon>
        <taxon>Actinomycetota</taxon>
        <taxon>Actinomycetes</taxon>
        <taxon>Micrococcales</taxon>
        <taxon>Dermabacteraceae</taxon>
        <taxon>Brachybacterium</taxon>
    </lineage>
</organism>
<keyword evidence="5 10" id="KW-0547">Nucleotide-binding</keyword>
<dbReference type="CDD" id="cd14014">
    <property type="entry name" value="STKc_PknB_like"/>
    <property type="match status" value="1"/>
</dbReference>
<evidence type="ECO:0000256" key="8">
    <source>
        <dbReference type="ARBA" id="ARBA00047899"/>
    </source>
</evidence>
<feature type="compositionally biased region" description="Low complexity" evidence="11">
    <location>
        <begin position="655"/>
        <end position="674"/>
    </location>
</feature>
<dbReference type="Pfam" id="PF00069">
    <property type="entry name" value="Pkinase"/>
    <property type="match status" value="1"/>
</dbReference>
<dbReference type="GO" id="GO:0016301">
    <property type="term" value="F:kinase activity"/>
    <property type="evidence" value="ECO:0007669"/>
    <property type="project" value="UniProtKB-KW"/>
</dbReference>
<keyword evidence="7 10" id="KW-0067">ATP-binding</keyword>
<dbReference type="Gene3D" id="1.10.510.10">
    <property type="entry name" value="Transferase(Phosphotransferase) domain 1"/>
    <property type="match status" value="1"/>
</dbReference>
<dbReference type="InterPro" id="IPR017441">
    <property type="entry name" value="Protein_kinase_ATP_BS"/>
</dbReference>
<protein>
    <recommendedName>
        <fullName evidence="1">non-specific serine/threonine protein kinase</fullName>
        <ecNumber evidence="1">2.7.11.1</ecNumber>
    </recommendedName>
</protein>
<feature type="domain" description="PASTA" evidence="14">
    <location>
        <begin position="523"/>
        <end position="586"/>
    </location>
</feature>
<evidence type="ECO:0000259" key="14">
    <source>
        <dbReference type="PROSITE" id="PS51178"/>
    </source>
</evidence>
<feature type="domain" description="Protein kinase" evidence="13">
    <location>
        <begin position="12"/>
        <end position="289"/>
    </location>
</feature>
<dbReference type="Pfam" id="PF03793">
    <property type="entry name" value="PASTA"/>
    <property type="match status" value="4"/>
</dbReference>
<feature type="transmembrane region" description="Helical" evidence="12">
    <location>
        <begin position="362"/>
        <end position="384"/>
    </location>
</feature>
<name>A0ABT0QXS8_9MICO</name>
<dbReference type="SMART" id="SM00740">
    <property type="entry name" value="PASTA"/>
    <property type="match status" value="4"/>
</dbReference>
<keyword evidence="12" id="KW-0472">Membrane</keyword>
<dbReference type="PANTHER" id="PTHR43289:SF6">
    <property type="entry name" value="SERINE_THREONINE-PROTEIN KINASE NEKL-3"/>
    <property type="match status" value="1"/>
</dbReference>
<dbReference type="PROSITE" id="PS51178">
    <property type="entry name" value="PASTA"/>
    <property type="match status" value="4"/>
</dbReference>
<dbReference type="PROSITE" id="PS50011">
    <property type="entry name" value="PROTEIN_KINASE_DOM"/>
    <property type="match status" value="1"/>
</dbReference>